<keyword evidence="2" id="KW-1185">Reference proteome</keyword>
<dbReference type="Proteomes" id="UP000770629">
    <property type="component" value="Unassembled WGS sequence"/>
</dbReference>
<organism evidence="1 2">
    <name type="scientific">Rhizobium lentis</name>
    <dbReference type="NCBI Taxonomy" id="1138194"/>
    <lineage>
        <taxon>Bacteria</taxon>
        <taxon>Pseudomonadati</taxon>
        <taxon>Pseudomonadota</taxon>
        <taxon>Alphaproteobacteria</taxon>
        <taxon>Hyphomicrobiales</taxon>
        <taxon>Rhizobiaceae</taxon>
        <taxon>Rhizobium/Agrobacterium group</taxon>
        <taxon>Rhizobium</taxon>
    </lineage>
</organism>
<accession>A0ABS7IQQ3</accession>
<gene>
    <name evidence="1" type="ORF">HJB60_31075</name>
</gene>
<dbReference type="GeneID" id="66139332"/>
<evidence type="ECO:0000313" key="1">
    <source>
        <dbReference type="EMBL" id="MBX5093560.1"/>
    </source>
</evidence>
<proteinExistence type="predicted"/>
<dbReference type="EMBL" id="JABDYF010000019">
    <property type="protein sequence ID" value="MBX5093560.1"/>
    <property type="molecule type" value="Genomic_DNA"/>
</dbReference>
<sequence>MDASYPGCEASVHDILELASHYRTAAILLGECSRSTPLSHTPRRFLALHSIELHLNAFLLAKGHEPKKIRGLQHDIGEGSQWAKDAGLILRKRTEAHLATLKREYLVTRYDPAAPLSPENQVMATLEELSQKVRKAIDGSLY</sequence>
<reference evidence="1 2" key="1">
    <citation type="submission" date="2020-04" db="EMBL/GenBank/DDBJ databases">
        <title>Global-level population genomics: horizontal gene transfer, symbiosis and evolution in Rhizobia.</title>
        <authorList>
            <person name="Gai Y."/>
        </authorList>
    </citation>
    <scope>NUCLEOTIDE SEQUENCE [LARGE SCALE GENOMIC DNA]</scope>
    <source>
        <strain evidence="1 2">BLR33</strain>
    </source>
</reference>
<evidence type="ECO:0000313" key="2">
    <source>
        <dbReference type="Proteomes" id="UP000770629"/>
    </source>
</evidence>
<comment type="caution">
    <text evidence="1">The sequence shown here is derived from an EMBL/GenBank/DDBJ whole genome shotgun (WGS) entry which is preliminary data.</text>
</comment>
<dbReference type="RefSeq" id="WP_207243686.1">
    <property type="nucleotide sequence ID" value="NZ_CP071454.1"/>
</dbReference>
<protein>
    <recommendedName>
        <fullName evidence="3">HEPN domain-containing protein</fullName>
    </recommendedName>
</protein>
<name>A0ABS7IQQ3_9HYPH</name>
<evidence type="ECO:0008006" key="3">
    <source>
        <dbReference type="Google" id="ProtNLM"/>
    </source>
</evidence>